<sequence length="334" mass="36786">MSYTESKQHHHSFGTTTTTRISSPELPLQSCCIGSGYAIGYGGGGGGGYNEEEKIPDRSRKSSITKRSKSNPSIIIDNSSSIRSTSNDQLLMEETSSSVTTMINEDETNDCGGAGGGNAGISSGDDDCCSDKNSNQLQDSTMIMINTQNSSVRERKRMLSINSAFEELRLHVPTFPFEKRLSKIDTLRLAIAYIALLKEILASDLDPIVYIEKCLRGELKGEHTAEWNTSDLTARLSWINWENLGINLAQRNPMGTFSPFIRTPHSISSIPQQQTQQTSSLQPPQSQSSSSMMMMTMMMTNQSSNESTTTTTDDDYYATTTNSAVAYSNHHQHR</sequence>
<dbReference type="InterPro" id="IPR011598">
    <property type="entry name" value="bHLH_dom"/>
</dbReference>
<dbReference type="PANTHER" id="PTHR23349">
    <property type="entry name" value="BASIC HELIX-LOOP-HELIX TRANSCRIPTION FACTOR, TWIST"/>
    <property type="match status" value="1"/>
</dbReference>
<dbReference type="Gene3D" id="4.10.280.10">
    <property type="entry name" value="Helix-loop-helix DNA-binding domain"/>
    <property type="match status" value="1"/>
</dbReference>
<dbReference type="PANTHER" id="PTHR23349:SF97">
    <property type="entry name" value="BHLH DOMAIN-CONTAINING PROTEIN"/>
    <property type="match status" value="1"/>
</dbReference>
<dbReference type="PROSITE" id="PS50888">
    <property type="entry name" value="BHLH"/>
    <property type="match status" value="1"/>
</dbReference>
<gene>
    <name evidence="3" type="primary">hlh-13</name>
    <name evidence="3" type="ORF">DERP_013893</name>
</gene>
<feature type="compositionally biased region" description="Low complexity" evidence="1">
    <location>
        <begin position="70"/>
        <end position="87"/>
    </location>
</feature>
<evidence type="ECO:0000256" key="1">
    <source>
        <dbReference type="SAM" id="MobiDB-lite"/>
    </source>
</evidence>
<feature type="domain" description="BHLH" evidence="2">
    <location>
        <begin position="145"/>
        <end position="197"/>
    </location>
</feature>
<comment type="caution">
    <text evidence="3">The sequence shown here is derived from an EMBL/GenBank/DDBJ whole genome shotgun (WGS) entry which is preliminary data.</text>
</comment>
<feature type="compositionally biased region" description="Polar residues" evidence="1">
    <location>
        <begin position="13"/>
        <end position="22"/>
    </location>
</feature>
<proteinExistence type="predicted"/>
<dbReference type="Pfam" id="PF00010">
    <property type="entry name" value="HLH"/>
    <property type="match status" value="1"/>
</dbReference>
<feature type="compositionally biased region" description="Basic and acidic residues" evidence="1">
    <location>
        <begin position="51"/>
        <end position="60"/>
    </location>
</feature>
<dbReference type="EMBL" id="NJHN03000027">
    <property type="protein sequence ID" value="KAH9424664.1"/>
    <property type="molecule type" value="Genomic_DNA"/>
</dbReference>
<dbReference type="InterPro" id="IPR050283">
    <property type="entry name" value="E-box_TF_Regulators"/>
</dbReference>
<reference evidence="3 4" key="2">
    <citation type="journal article" date="2022" name="Mol. Biol. Evol.">
        <title>Comparative Genomics Reveals Insights into the Divergent Evolution of Astigmatic Mites and Household Pest Adaptations.</title>
        <authorList>
            <person name="Xiong Q."/>
            <person name="Wan A.T."/>
            <person name="Liu X."/>
            <person name="Fung C.S."/>
            <person name="Xiao X."/>
            <person name="Malainual N."/>
            <person name="Hou J."/>
            <person name="Wang L."/>
            <person name="Wang M."/>
            <person name="Yang K.Y."/>
            <person name="Cui Y."/>
            <person name="Leung E.L."/>
            <person name="Nong W."/>
            <person name="Shin S.K."/>
            <person name="Au S.W."/>
            <person name="Jeong K.Y."/>
            <person name="Chew F.T."/>
            <person name="Hui J.H."/>
            <person name="Leung T.F."/>
            <person name="Tungtrongchitr A."/>
            <person name="Zhong N."/>
            <person name="Liu Z."/>
            <person name="Tsui S.K."/>
        </authorList>
    </citation>
    <scope>NUCLEOTIDE SEQUENCE [LARGE SCALE GENOMIC DNA]</scope>
    <source>
        <strain evidence="3">Derp</strain>
    </source>
</reference>
<feature type="region of interest" description="Disordered" evidence="1">
    <location>
        <begin position="49"/>
        <end position="96"/>
    </location>
</feature>
<feature type="region of interest" description="Disordered" evidence="1">
    <location>
        <begin position="1"/>
        <end position="22"/>
    </location>
</feature>
<organism evidence="3 4">
    <name type="scientific">Dermatophagoides pteronyssinus</name>
    <name type="common">European house dust mite</name>
    <dbReference type="NCBI Taxonomy" id="6956"/>
    <lineage>
        <taxon>Eukaryota</taxon>
        <taxon>Metazoa</taxon>
        <taxon>Ecdysozoa</taxon>
        <taxon>Arthropoda</taxon>
        <taxon>Chelicerata</taxon>
        <taxon>Arachnida</taxon>
        <taxon>Acari</taxon>
        <taxon>Acariformes</taxon>
        <taxon>Sarcoptiformes</taxon>
        <taxon>Astigmata</taxon>
        <taxon>Psoroptidia</taxon>
        <taxon>Analgoidea</taxon>
        <taxon>Pyroglyphidae</taxon>
        <taxon>Dermatophagoidinae</taxon>
        <taxon>Dermatophagoides</taxon>
    </lineage>
</organism>
<name>A0ABQ8JQ13_DERPT</name>
<evidence type="ECO:0000313" key="4">
    <source>
        <dbReference type="Proteomes" id="UP000887458"/>
    </source>
</evidence>
<dbReference type="SUPFAM" id="SSF47459">
    <property type="entry name" value="HLH, helix-loop-helix DNA-binding domain"/>
    <property type="match status" value="1"/>
</dbReference>
<evidence type="ECO:0000313" key="3">
    <source>
        <dbReference type="EMBL" id="KAH9424664.1"/>
    </source>
</evidence>
<reference evidence="3 4" key="1">
    <citation type="journal article" date="2018" name="J. Allergy Clin. Immunol.">
        <title>High-quality assembly of Dermatophagoides pteronyssinus genome and transcriptome reveals a wide range of novel allergens.</title>
        <authorList>
            <person name="Liu X.Y."/>
            <person name="Yang K.Y."/>
            <person name="Wang M.Q."/>
            <person name="Kwok J.S."/>
            <person name="Zeng X."/>
            <person name="Yang Z."/>
            <person name="Xiao X.J."/>
            <person name="Lau C.P."/>
            <person name="Li Y."/>
            <person name="Huang Z.M."/>
            <person name="Ba J.G."/>
            <person name="Yim A.K."/>
            <person name="Ouyang C.Y."/>
            <person name="Ngai S.M."/>
            <person name="Chan T.F."/>
            <person name="Leung E.L."/>
            <person name="Liu L."/>
            <person name="Liu Z.G."/>
            <person name="Tsui S.K."/>
        </authorList>
    </citation>
    <scope>NUCLEOTIDE SEQUENCE [LARGE SCALE GENOMIC DNA]</scope>
    <source>
        <strain evidence="3">Derp</strain>
    </source>
</reference>
<evidence type="ECO:0000259" key="2">
    <source>
        <dbReference type="PROSITE" id="PS50888"/>
    </source>
</evidence>
<keyword evidence="4" id="KW-1185">Reference proteome</keyword>
<dbReference type="SMART" id="SM00353">
    <property type="entry name" value="HLH"/>
    <property type="match status" value="1"/>
</dbReference>
<feature type="region of interest" description="Disordered" evidence="1">
    <location>
        <begin position="267"/>
        <end position="290"/>
    </location>
</feature>
<accession>A0ABQ8JQ13</accession>
<dbReference type="InterPro" id="IPR036638">
    <property type="entry name" value="HLH_DNA-bd_sf"/>
</dbReference>
<dbReference type="Proteomes" id="UP000887458">
    <property type="component" value="Unassembled WGS sequence"/>
</dbReference>
<protein>
    <submittedName>
        <fullName evidence="3">Helix loop helix domain</fullName>
    </submittedName>
</protein>